<dbReference type="PANTHER" id="PTHR33420:SF3">
    <property type="entry name" value="FIMBRIAL SUBUNIT ELFA"/>
    <property type="match status" value="1"/>
</dbReference>
<comment type="similarity">
    <text evidence="2">Belongs to the fimbrial protein family.</text>
</comment>
<evidence type="ECO:0000313" key="7">
    <source>
        <dbReference type="EMBL" id="MDH1507870.1"/>
    </source>
</evidence>
<accession>A0AA42RD76</accession>
<feature type="chain" id="PRO_5041250109" evidence="5">
    <location>
        <begin position="27"/>
        <end position="339"/>
    </location>
</feature>
<proteinExistence type="inferred from homology"/>
<feature type="domain" description="Fimbrial-type adhesion" evidence="6">
    <location>
        <begin position="194"/>
        <end position="339"/>
    </location>
</feature>
<dbReference type="Pfam" id="PF00419">
    <property type="entry name" value="Fimbrial"/>
    <property type="match status" value="1"/>
</dbReference>
<dbReference type="Proteomes" id="UP001161704">
    <property type="component" value="Unassembled WGS sequence"/>
</dbReference>
<keyword evidence="4" id="KW-0281">Fimbrium</keyword>
<dbReference type="Gene3D" id="2.60.40.3310">
    <property type="match status" value="1"/>
</dbReference>
<gene>
    <name evidence="7" type="ORF">N5I20_22805</name>
</gene>
<dbReference type="InterPro" id="IPR036937">
    <property type="entry name" value="Adhesion_dom_fimbrial_sf"/>
</dbReference>
<dbReference type="EMBL" id="JAOCIZ010000176">
    <property type="protein sequence ID" value="MDH1507870.1"/>
    <property type="molecule type" value="Genomic_DNA"/>
</dbReference>
<evidence type="ECO:0000256" key="3">
    <source>
        <dbReference type="ARBA" id="ARBA00022729"/>
    </source>
</evidence>
<dbReference type="PANTHER" id="PTHR33420">
    <property type="entry name" value="FIMBRIAL SUBUNIT ELFA-RELATED"/>
    <property type="match status" value="1"/>
</dbReference>
<evidence type="ECO:0000313" key="8">
    <source>
        <dbReference type="Proteomes" id="UP001161704"/>
    </source>
</evidence>
<feature type="signal peptide" evidence="5">
    <location>
        <begin position="1"/>
        <end position="26"/>
    </location>
</feature>
<dbReference type="InterPro" id="IPR008966">
    <property type="entry name" value="Adhesion_dom_sf"/>
</dbReference>
<dbReference type="GO" id="GO:0043709">
    <property type="term" value="P:cell adhesion involved in single-species biofilm formation"/>
    <property type="evidence" value="ECO:0007669"/>
    <property type="project" value="TreeGrafter"/>
</dbReference>
<organism evidence="7 8">
    <name type="scientific">Aeromonas caviae</name>
    <name type="common">Aeromonas punctata</name>
    <dbReference type="NCBI Taxonomy" id="648"/>
    <lineage>
        <taxon>Bacteria</taxon>
        <taxon>Pseudomonadati</taxon>
        <taxon>Pseudomonadota</taxon>
        <taxon>Gammaproteobacteria</taxon>
        <taxon>Aeromonadales</taxon>
        <taxon>Aeromonadaceae</taxon>
        <taxon>Aeromonas</taxon>
    </lineage>
</organism>
<dbReference type="InterPro" id="IPR000259">
    <property type="entry name" value="Adhesion_dom_fimbrial"/>
</dbReference>
<evidence type="ECO:0000256" key="5">
    <source>
        <dbReference type="SAM" id="SignalP"/>
    </source>
</evidence>
<name>A0AA42RD76_AERCA</name>
<dbReference type="Gene3D" id="2.60.40.1090">
    <property type="entry name" value="Fimbrial-type adhesion domain"/>
    <property type="match status" value="1"/>
</dbReference>
<dbReference type="InterPro" id="IPR050263">
    <property type="entry name" value="Bact_Fimbrial_Adh_Pro"/>
</dbReference>
<comment type="subcellular location">
    <subcellularLocation>
        <location evidence="1">Fimbrium</location>
    </subcellularLocation>
</comment>
<comment type="caution">
    <text evidence="7">The sequence shown here is derived from an EMBL/GenBank/DDBJ whole genome shotgun (WGS) entry which is preliminary data.</text>
</comment>
<keyword evidence="3 5" id="KW-0732">Signal</keyword>
<dbReference type="RefSeq" id="WP_128314165.1">
    <property type="nucleotide sequence ID" value="NZ_JAOCIZ010000176.1"/>
</dbReference>
<sequence length="339" mass="35869">MTLTRPLASLCYALLLALSWNPAALANCSWKDGLVGPARYSAPNSSLTVNSINTAVGQRVGDIGGMDGTPSWKSNCSGSESAGYSNLVGATAPAIGSSEKGPIYNITTIPGIGYSLSDTALYNTPNYFRPYGEVKAPIGDYYFDATSKIRVDFWKTGNMTTGQYCLPAGTLLGNVRFDNLTVVEARLTNGLCVNIVGPTCTVSTDSKNITVPLGTQQAQQFTGIGSSSASRNFNIHLQSCSNVYAVLMQFNASADPDYANAAQQGVIQLQAGAQNATGIGVQLLNSALLPQPLNNRQEVWRGAPASNLTLPFAVRYLQTRSQVTPGQANALVQFVVAYQ</sequence>
<protein>
    <submittedName>
        <fullName evidence="7">Type 1 fimbrial protein</fullName>
    </submittedName>
</protein>
<evidence type="ECO:0000256" key="2">
    <source>
        <dbReference type="ARBA" id="ARBA00006671"/>
    </source>
</evidence>
<evidence type="ECO:0000259" key="6">
    <source>
        <dbReference type="Pfam" id="PF00419"/>
    </source>
</evidence>
<dbReference type="GO" id="GO:0009289">
    <property type="term" value="C:pilus"/>
    <property type="evidence" value="ECO:0007669"/>
    <property type="project" value="UniProtKB-SubCell"/>
</dbReference>
<dbReference type="SUPFAM" id="SSF49401">
    <property type="entry name" value="Bacterial adhesins"/>
    <property type="match status" value="1"/>
</dbReference>
<dbReference type="AlphaFoldDB" id="A0AA42RD76"/>
<evidence type="ECO:0000256" key="4">
    <source>
        <dbReference type="ARBA" id="ARBA00023263"/>
    </source>
</evidence>
<reference evidence="7" key="1">
    <citation type="submission" date="2022-09" db="EMBL/GenBank/DDBJ databases">
        <title>Intensive care unit water sources are persistently colonized with multi-drug resistant bacteria and are the site of extensive horizontal gene transfer of antibiotic resistance genes.</title>
        <authorList>
            <person name="Diorio-Toth L."/>
        </authorList>
    </citation>
    <scope>NUCLEOTIDE SEQUENCE</scope>
    <source>
        <strain evidence="7">GD03710</strain>
    </source>
</reference>
<evidence type="ECO:0000256" key="1">
    <source>
        <dbReference type="ARBA" id="ARBA00004561"/>
    </source>
</evidence>